<dbReference type="PANTHER" id="PTHR23019">
    <property type="entry name" value="NUCLEAR PORE MEMBRANE GLYCOPROTEIN GP210-RELATED"/>
    <property type="match status" value="1"/>
</dbReference>
<feature type="compositionally biased region" description="Polar residues" evidence="9">
    <location>
        <begin position="1852"/>
        <end position="1871"/>
    </location>
</feature>
<keyword evidence="7" id="KW-0325">Glycoprotein</keyword>
<reference evidence="22" key="1">
    <citation type="submission" date="2022-11" db="UniProtKB">
        <authorList>
            <consortium name="WormBaseParasite"/>
        </authorList>
    </citation>
    <scope>IDENTIFICATION</scope>
</reference>
<dbReference type="Pfam" id="PF26181">
    <property type="entry name" value="Ig_NUP210_13th"/>
    <property type="match status" value="1"/>
</dbReference>
<feature type="domain" description="NUP210 Ig-like" evidence="20">
    <location>
        <begin position="1109"/>
        <end position="1223"/>
    </location>
</feature>
<evidence type="ECO:0000256" key="10">
    <source>
        <dbReference type="SAM" id="Phobius"/>
    </source>
</evidence>
<dbReference type="InterPro" id="IPR055094">
    <property type="entry name" value="NUP210_Ig15"/>
</dbReference>
<dbReference type="Pfam" id="PF22962">
    <property type="entry name" value="Ig_NUP210_7th"/>
    <property type="match status" value="1"/>
</dbReference>
<dbReference type="InterPro" id="IPR056899">
    <property type="entry name" value="Ig_NUP210_9th"/>
</dbReference>
<organism evidence="21 22">
    <name type="scientific">Parascaris univalens</name>
    <name type="common">Nematode worm</name>
    <dbReference type="NCBI Taxonomy" id="6257"/>
    <lineage>
        <taxon>Eukaryota</taxon>
        <taxon>Metazoa</taxon>
        <taxon>Ecdysozoa</taxon>
        <taxon>Nematoda</taxon>
        <taxon>Chromadorea</taxon>
        <taxon>Rhabditida</taxon>
        <taxon>Spirurina</taxon>
        <taxon>Ascaridomorpha</taxon>
        <taxon>Ascaridoidea</taxon>
        <taxon>Ascarididae</taxon>
        <taxon>Parascaris</taxon>
    </lineage>
</organism>
<evidence type="ECO:0000259" key="20">
    <source>
        <dbReference type="Pfam" id="PF26181"/>
    </source>
</evidence>
<evidence type="ECO:0000259" key="13">
    <source>
        <dbReference type="Pfam" id="PF22962"/>
    </source>
</evidence>
<dbReference type="Pfam" id="PF24935">
    <property type="entry name" value="Ig_NUP210_6th"/>
    <property type="match status" value="1"/>
</dbReference>
<proteinExistence type="inferred from homology"/>
<keyword evidence="5 10" id="KW-1133">Transmembrane helix</keyword>
<dbReference type="InterPro" id="IPR055097">
    <property type="entry name" value="Ig_NUP210_2nd"/>
</dbReference>
<comment type="similarity">
    <text evidence="2">Belongs to the NUP210 family.</text>
</comment>
<evidence type="ECO:0000259" key="12">
    <source>
        <dbReference type="Pfam" id="PF22959"/>
    </source>
</evidence>
<dbReference type="Pfam" id="PF22969">
    <property type="entry name" value="Ig_NUP210_2nd"/>
    <property type="match status" value="1"/>
</dbReference>
<evidence type="ECO:0000256" key="9">
    <source>
        <dbReference type="SAM" id="MobiDB-lite"/>
    </source>
</evidence>
<dbReference type="Pfam" id="PF24902">
    <property type="entry name" value="Ig_NUP210_9th"/>
    <property type="match status" value="1"/>
</dbReference>
<feature type="domain" description="NUP210 Ig-like" evidence="14">
    <location>
        <begin position="237"/>
        <end position="331"/>
    </location>
</feature>
<evidence type="ECO:0000256" key="6">
    <source>
        <dbReference type="ARBA" id="ARBA00023136"/>
    </source>
</evidence>
<feature type="transmembrane region" description="Helical" evidence="10">
    <location>
        <begin position="1744"/>
        <end position="1764"/>
    </location>
</feature>
<feature type="domain" description="NUP210 fourth Ig-like" evidence="19">
    <location>
        <begin position="340"/>
        <end position="418"/>
    </location>
</feature>
<dbReference type="InterPro" id="IPR055099">
    <property type="entry name" value="Ig_NUP210_7th"/>
</dbReference>
<comment type="subcellular location">
    <subcellularLocation>
        <location evidence="1">Nucleus membrane</location>
        <topology evidence="1">Single-pass membrane protein</topology>
    </subcellularLocation>
</comment>
<dbReference type="Proteomes" id="UP000887569">
    <property type="component" value="Unplaced"/>
</dbReference>
<evidence type="ECO:0000256" key="2">
    <source>
        <dbReference type="ARBA" id="ARBA00007313"/>
    </source>
</evidence>
<feature type="region of interest" description="Disordered" evidence="9">
    <location>
        <begin position="1822"/>
        <end position="1871"/>
    </location>
</feature>
<accession>A0A915BXE1</accession>
<evidence type="ECO:0000256" key="4">
    <source>
        <dbReference type="ARBA" id="ARBA00022729"/>
    </source>
</evidence>
<feature type="domain" description="NUP210 Ig-like" evidence="18">
    <location>
        <begin position="523"/>
        <end position="608"/>
    </location>
</feature>
<dbReference type="WBParaSite" id="PgR066_g052_t05">
    <property type="protein sequence ID" value="PgR066_g052_t05"/>
    <property type="gene ID" value="PgR066_g052"/>
</dbReference>
<evidence type="ECO:0000313" key="22">
    <source>
        <dbReference type="WBParaSite" id="PgR066_g052_t05"/>
    </source>
</evidence>
<keyword evidence="21" id="KW-1185">Reference proteome</keyword>
<dbReference type="Gene3D" id="2.60.40.1080">
    <property type="match status" value="1"/>
</dbReference>
<evidence type="ECO:0000256" key="1">
    <source>
        <dbReference type="ARBA" id="ARBA00004590"/>
    </source>
</evidence>
<keyword evidence="8" id="KW-0539">Nucleus</keyword>
<evidence type="ECO:0000259" key="18">
    <source>
        <dbReference type="Pfam" id="PF24935"/>
    </source>
</evidence>
<dbReference type="GO" id="GO:0031965">
    <property type="term" value="C:nuclear membrane"/>
    <property type="evidence" value="ECO:0007669"/>
    <property type="project" value="UniProtKB-SubCell"/>
</dbReference>
<dbReference type="InterPro" id="IPR056898">
    <property type="entry name" value="Ig_NUP210_6th"/>
</dbReference>
<feature type="domain" description="NUP210 C-terminal Ig-like" evidence="11">
    <location>
        <begin position="1491"/>
        <end position="1654"/>
    </location>
</feature>
<evidence type="ECO:0000259" key="19">
    <source>
        <dbReference type="Pfam" id="PF24991"/>
    </source>
</evidence>
<feature type="domain" description="NUP210 Ig-like" evidence="16">
    <location>
        <begin position="125"/>
        <end position="228"/>
    </location>
</feature>
<dbReference type="Pfam" id="PF22957">
    <property type="entry name" value="NUP210_Ig"/>
    <property type="match status" value="1"/>
</dbReference>
<dbReference type="Pfam" id="PF26182">
    <property type="entry name" value="Ig_NUP210_5th"/>
    <property type="match status" value="1"/>
</dbReference>
<evidence type="ECO:0000259" key="17">
    <source>
        <dbReference type="Pfam" id="PF24902"/>
    </source>
</evidence>
<dbReference type="InterPro" id="IPR045197">
    <property type="entry name" value="NUP210-like"/>
</dbReference>
<evidence type="ECO:0000259" key="15">
    <source>
        <dbReference type="Pfam" id="PF22967"/>
    </source>
</evidence>
<feature type="domain" description="NUP210 Ig-like" evidence="17">
    <location>
        <begin position="858"/>
        <end position="925"/>
    </location>
</feature>
<sequence>QPFEGTMIRHYVVLVCCLIRSSAYRLNVPRVLLPYHPSVQVKFDLVVSDPEGGCFIWRSTRPDVVSVKAVEPRKANGCSDRAQIASTSRHADEQTAVIFAEDSVAHVVLSCGVSVDVIRSISISTTTKVLFLDAAPAKVVVQAFNSEGDMFSNLGEIPFEWHLSSLGKGDRPLRIVPFSQSKYEAPDGVCTLEESRKRGYMVLVEGISTGAATLKVSFSEPFFKNVSQREIDLLVMANLVLVPSEDIYLPLGGVVRYSVEIIKQSSREEVMLPSKQYRLSVSDETICVLDVASSLVTAVALGSSEIAIIDENVKAKHIIKPPSAHIYVVSPSALSFTVSGDSWYLEKGRTYLISVQLVDSDENLMLIPDNARFDTTIPVEYFNVMDRSANGTFFQVKALKSGVAALRSTFRSIVDADGEEIQVLSAVTDEVMATISEVVSVSPRLLIFPYIQSAKQHYWQLKADGGTGVYAWSSGDKEIADVDELGVVRAKSVGETSITLRDANNDRHFDTARVLVLRPVKVDFVRSPLEVEIGGDLELSVALFTEWKGEMLRVTDCRYVDFALSFRDSGIFSIVDGYAPKTSLYGNGCSSVMLKALADGNAKVTISVGDLSADTHVSAYPPLKLESPSTVLLSLGSEVEVHVTGGPRPWIADPSGYFSKLSYSDSVDLINHRYDQRRHFISCGTSIGDMLVRIHVGNEVTPSNPMPAAVEEQLRVCCAIPSRVAISIVRENAPAMPPCPANSYFLLKSKSSNISLSAYGRCESGPLSSSDRLFDSISALLVEWSTDEPKLLKVDELPVRESNSSQIFAIAEPQGGLGAIKIVAKSVSYLVGGRVVDLPNKLWASLDTMIVDIGRAIPSEVVLWNEKKTSKHVEIIAGSGHFFAEDDFDQTVARVAIEKRSLEVQPLKVGSTRIQIVDVCFLNRLTVAVTVTDLHEIIVDAPSFVAVGEEISLRLFARDANGTMFAAVDANAMNISLNASSVSVSMEREDPLNYRVLGVACGTVALVASARSASGRDLHSLPHELQVFAPLQLLPKVVTLIPESVFQLEVIGGPQPIPSLSFTLSDSSVASVGENGLISSKTWGITTVVGTVVVQNTSSKASVEVRVVSLRGIRILVSTNRLEQGTLAWARIEGLGEGETPFAFGSAAYPLRVAWRLNTHTVIEIISPFGPAIRESMENQFQVLLRTLEPGQVMLHVSVRVDKQAEAHFKHGYQFDDEVLITVLEPLQLVQPTIRAQSIRVAPNARLELKPNRVDGSVSLHIPPQYVSYISISGDSGAVLRGVSVGDAVLEVCHIGIPHNESTFVTVSVLPVHSVHLDSQTIIPANENRETALSGLPLGYRITLMVSFRDRVGRLFDATSADVQLRPHRFDTTRIVANEDRKSFDVHLKKSGETILMVWDKDNPSINTYLRLPVVDVIRPSMTTLSIGNIVCFKSLLPCGAWREAALRSHFHFVDHHSGIATAIEQGNAIVAAHVETDQSIFTRATIRAVEEIRITEVPPFVSNIPDRRFIFTVSLSSSADAISNAYGCDPSDLKKLDGMRAPFECFVALEDNAAVSASSIFMANAIFVSSSESYACVLQEGYFGSSRALIENDKLNVIVTAIWTGSAKVLEANVRTVFYARFEVRQSELRFDNLHSQRALLTVLAPKSIISTMKIEGCRENVFIIGKPEYTTPCTVQYQIKLNVNSALLWREYLNECNVTVSSELTGQTHSIPAIITLHGDASKAVIRASEGIVNYVTELAEYSMMIVGSTVVTLLCIAVVIARTKGYRILSHLFGENLSAQPNVSGVFISDRSPTTPGYAAWRSMTHHIVRPTRSTNTLVSSRVKPSLSPDTGSVRSSPVRPSADPSDTFLWSTSDSLNTPTALQEQRY</sequence>
<keyword evidence="6 10" id="KW-0472">Membrane</keyword>
<feature type="domain" description="NUP210 Ig-like" evidence="12">
    <location>
        <begin position="1312"/>
        <end position="1414"/>
    </location>
</feature>
<dbReference type="InterPro" id="IPR055095">
    <property type="entry name" value="NUP210_Ig_C"/>
</dbReference>
<evidence type="ECO:0000256" key="3">
    <source>
        <dbReference type="ARBA" id="ARBA00022692"/>
    </source>
</evidence>
<feature type="domain" description="NUP210 Ig-like" evidence="15">
    <location>
        <begin position="24"/>
        <end position="116"/>
    </location>
</feature>
<dbReference type="Pfam" id="PF22959">
    <property type="entry name" value="Ig_NUP210_15th"/>
    <property type="match status" value="1"/>
</dbReference>
<evidence type="ECO:0000259" key="16">
    <source>
        <dbReference type="Pfam" id="PF22969"/>
    </source>
</evidence>
<evidence type="ECO:0000259" key="11">
    <source>
        <dbReference type="Pfam" id="PF22957"/>
    </source>
</evidence>
<protein>
    <submittedName>
        <fullName evidence="22">Nuclear pore membrane glycoprotein 210</fullName>
    </submittedName>
</protein>
<dbReference type="Pfam" id="PF22967">
    <property type="entry name" value="Ig_NUP210_1st"/>
    <property type="match status" value="1"/>
</dbReference>
<evidence type="ECO:0000259" key="14">
    <source>
        <dbReference type="Pfam" id="PF22963"/>
    </source>
</evidence>
<feature type="domain" description="NUP210 Ig-like" evidence="13">
    <location>
        <begin position="624"/>
        <end position="719"/>
    </location>
</feature>
<name>A0A915BXE1_PARUN</name>
<dbReference type="PANTHER" id="PTHR23019:SF0">
    <property type="entry name" value="NUCLEAR PORE MEMBRANE GLYCOPROTEIN 210"/>
    <property type="match status" value="1"/>
</dbReference>
<evidence type="ECO:0000313" key="21">
    <source>
        <dbReference type="Proteomes" id="UP000887569"/>
    </source>
</evidence>
<keyword evidence="3 10" id="KW-0812">Transmembrane</keyword>
<evidence type="ECO:0000256" key="8">
    <source>
        <dbReference type="ARBA" id="ARBA00023242"/>
    </source>
</evidence>
<dbReference type="SUPFAM" id="SSF49373">
    <property type="entry name" value="Invasin/intimin cell-adhesion fragments"/>
    <property type="match status" value="1"/>
</dbReference>
<evidence type="ECO:0000256" key="7">
    <source>
        <dbReference type="ARBA" id="ARBA00023180"/>
    </source>
</evidence>
<dbReference type="InterPro" id="IPR056897">
    <property type="entry name" value="Ig_NUP210_4th"/>
</dbReference>
<dbReference type="Pfam" id="PF24991">
    <property type="entry name" value="Ig_NUP210_4th"/>
    <property type="match status" value="1"/>
</dbReference>
<evidence type="ECO:0000256" key="5">
    <source>
        <dbReference type="ARBA" id="ARBA00022989"/>
    </source>
</evidence>
<dbReference type="Pfam" id="PF22963">
    <property type="entry name" value="Ig_NUP210_3rd"/>
    <property type="match status" value="1"/>
</dbReference>
<dbReference type="InterPro" id="IPR008964">
    <property type="entry name" value="Invasin/intimin_cell_adhesion"/>
</dbReference>
<dbReference type="InterPro" id="IPR055098">
    <property type="entry name" value="Ig_NUP210_3rd"/>
</dbReference>
<keyword evidence="4" id="KW-0732">Signal</keyword>
<dbReference type="GO" id="GO:0005643">
    <property type="term" value="C:nuclear pore"/>
    <property type="evidence" value="ECO:0007669"/>
    <property type="project" value="TreeGrafter"/>
</dbReference>
<dbReference type="InterPro" id="IPR058779">
    <property type="entry name" value="Ig_NUP210_13th"/>
</dbReference>
<dbReference type="InterPro" id="IPR055096">
    <property type="entry name" value="Ig_NUP210_1st"/>
</dbReference>